<protein>
    <submittedName>
        <fullName evidence="2">DUF2793 domain-containing protein</fullName>
    </submittedName>
</protein>
<name>A0ABV7X3R0_9HYPH</name>
<sequence>MDNTPRLSLPHIVSGQALKHITHNEALGRLDTLVQPVVEAATLAVPPASPLAGEAWLVPAGAGGAWAGHGREIAAWQDGAWRFFDPAPGWQVYDRQAEALKLFSGTDWVTIAAPGAGLPQLGVNASADAVNRLAVAAPASLFTHEGEGHQLKINKAAAADTASLLFQSNWSGRAEMGLMGDADWRIKVSPDGTAWTDAVAIEAASGAVSIGGVLRPRTDNALTLGASGARWAAIWAASGTIQTSDARSKTGIAPADLGLAFIRALEPVRFRWNEDDGRTHYGLVAQQVAEAVMRCGARDFGGHVLCDPGDADSMQALRYDQFIAPLVAAVQELAARLEALEEGAG</sequence>
<dbReference type="Proteomes" id="UP001595613">
    <property type="component" value="Unassembled WGS sequence"/>
</dbReference>
<evidence type="ECO:0000259" key="1">
    <source>
        <dbReference type="PROSITE" id="PS51688"/>
    </source>
</evidence>
<accession>A0ABV7X3R0</accession>
<gene>
    <name evidence="2" type="ORF">ACFOOL_10825</name>
</gene>
<evidence type="ECO:0000313" key="2">
    <source>
        <dbReference type="EMBL" id="MFC3705249.1"/>
    </source>
</evidence>
<feature type="domain" description="Peptidase S74" evidence="1">
    <location>
        <begin position="244"/>
        <end position="344"/>
    </location>
</feature>
<evidence type="ECO:0000313" key="3">
    <source>
        <dbReference type="Proteomes" id="UP001595613"/>
    </source>
</evidence>
<dbReference type="RefSeq" id="WP_380097020.1">
    <property type="nucleotide sequence ID" value="NZ_JBHRYD010000009.1"/>
</dbReference>
<dbReference type="Pfam" id="PF13884">
    <property type="entry name" value="Peptidase_S74"/>
    <property type="match status" value="1"/>
</dbReference>
<dbReference type="Pfam" id="PF10983">
    <property type="entry name" value="DUF2793"/>
    <property type="match status" value="1"/>
</dbReference>
<dbReference type="Gene3D" id="1.10.10.10">
    <property type="entry name" value="Winged helix-like DNA-binding domain superfamily/Winged helix DNA-binding domain"/>
    <property type="match status" value="1"/>
</dbReference>
<reference evidence="3" key="1">
    <citation type="journal article" date="2019" name="Int. J. Syst. Evol. Microbiol.">
        <title>The Global Catalogue of Microorganisms (GCM) 10K type strain sequencing project: providing services to taxonomists for standard genome sequencing and annotation.</title>
        <authorList>
            <consortium name="The Broad Institute Genomics Platform"/>
            <consortium name="The Broad Institute Genome Sequencing Center for Infectious Disease"/>
            <person name="Wu L."/>
            <person name="Ma J."/>
        </authorList>
    </citation>
    <scope>NUCLEOTIDE SEQUENCE [LARGE SCALE GENOMIC DNA]</scope>
    <source>
        <strain evidence="3">KCTC 42281</strain>
    </source>
</reference>
<dbReference type="EMBL" id="JBHRYD010000009">
    <property type="protein sequence ID" value="MFC3705249.1"/>
    <property type="molecule type" value="Genomic_DNA"/>
</dbReference>
<dbReference type="PROSITE" id="PS51688">
    <property type="entry name" value="ICA"/>
    <property type="match status" value="1"/>
</dbReference>
<organism evidence="2 3">
    <name type="scientific">Devosia honganensis</name>
    <dbReference type="NCBI Taxonomy" id="1610527"/>
    <lineage>
        <taxon>Bacteria</taxon>
        <taxon>Pseudomonadati</taxon>
        <taxon>Pseudomonadota</taxon>
        <taxon>Alphaproteobacteria</taxon>
        <taxon>Hyphomicrobiales</taxon>
        <taxon>Devosiaceae</taxon>
        <taxon>Devosia</taxon>
    </lineage>
</organism>
<proteinExistence type="predicted"/>
<dbReference type="InterPro" id="IPR036388">
    <property type="entry name" value="WH-like_DNA-bd_sf"/>
</dbReference>
<dbReference type="InterPro" id="IPR030392">
    <property type="entry name" value="S74_ICA"/>
</dbReference>
<comment type="caution">
    <text evidence="2">The sequence shown here is derived from an EMBL/GenBank/DDBJ whole genome shotgun (WGS) entry which is preliminary data.</text>
</comment>
<dbReference type="InterPro" id="IPR021251">
    <property type="entry name" value="DUF2793"/>
</dbReference>
<keyword evidence="3" id="KW-1185">Reference proteome</keyword>